<keyword evidence="6" id="KW-1185">Reference proteome</keyword>
<sequence length="261" mass="29213">MKLTVNDLSFSYKTHRTLDRVNFSADTNQCVCLLGENGAGKTTLFRCILGLLGGYKGEILIDGADCRHKSVKEMARLISYIPQANLPTFNYTVFQTVLMGTNPLMDNFHTPGDKEREIVFEKLDLLGITHLAERGYANLSGGERQLVLIARALVQDSDILIMDEPTANLDYGNQYRIMEKVKKLADQGYLVLLSTHNPEHALLFADQVVVLKDNHIIKSGPPKDALDPEMIQNIYGVKVELKNISTENGMVPVFVPCLEWE</sequence>
<dbReference type="CDD" id="cd03214">
    <property type="entry name" value="ABC_Iron-Siderophores_B12_Hemin"/>
    <property type="match status" value="1"/>
</dbReference>
<evidence type="ECO:0000313" key="6">
    <source>
        <dbReference type="Proteomes" id="UP000593601"/>
    </source>
</evidence>
<evidence type="ECO:0000313" key="5">
    <source>
        <dbReference type="EMBL" id="QOV18434.1"/>
    </source>
</evidence>
<reference evidence="5 6" key="1">
    <citation type="submission" date="2020-10" db="EMBL/GenBank/DDBJ databases">
        <title>Blautia liquoris sp.nov., isolated from the mud in a fermentation cellar used for the production of Chinese strong-flavoured liquor.</title>
        <authorList>
            <person name="Lu L."/>
        </authorList>
    </citation>
    <scope>NUCLEOTIDE SEQUENCE [LARGE SCALE GENOMIC DNA]</scope>
    <source>
        <strain evidence="5 6">LZLJ-3</strain>
    </source>
</reference>
<keyword evidence="2" id="KW-0547">Nucleotide-binding</keyword>
<dbReference type="FunFam" id="3.40.50.300:FF:000134">
    <property type="entry name" value="Iron-enterobactin ABC transporter ATP-binding protein"/>
    <property type="match status" value="1"/>
</dbReference>
<feature type="domain" description="ABC transporter" evidence="4">
    <location>
        <begin position="3"/>
        <end position="238"/>
    </location>
</feature>
<protein>
    <submittedName>
        <fullName evidence="5">ABC transporter ATP-binding protein</fullName>
    </submittedName>
</protein>
<dbReference type="SUPFAM" id="SSF52540">
    <property type="entry name" value="P-loop containing nucleoside triphosphate hydrolases"/>
    <property type="match status" value="1"/>
</dbReference>
<dbReference type="InterPro" id="IPR050153">
    <property type="entry name" value="Metal_Ion_Import_ABC"/>
</dbReference>
<evidence type="ECO:0000256" key="2">
    <source>
        <dbReference type="ARBA" id="ARBA00022741"/>
    </source>
</evidence>
<proteinExistence type="predicted"/>
<dbReference type="PANTHER" id="PTHR42734">
    <property type="entry name" value="METAL TRANSPORT SYSTEM ATP-BINDING PROTEIN TM_0124-RELATED"/>
    <property type="match status" value="1"/>
</dbReference>
<evidence type="ECO:0000256" key="1">
    <source>
        <dbReference type="ARBA" id="ARBA00022448"/>
    </source>
</evidence>
<dbReference type="KEGG" id="bliq:INP51_10455"/>
<evidence type="ECO:0000259" key="4">
    <source>
        <dbReference type="PROSITE" id="PS50893"/>
    </source>
</evidence>
<dbReference type="InterPro" id="IPR003439">
    <property type="entry name" value="ABC_transporter-like_ATP-bd"/>
</dbReference>
<name>A0A7M2REP6_9FIRM</name>
<dbReference type="PROSITE" id="PS00211">
    <property type="entry name" value="ABC_TRANSPORTER_1"/>
    <property type="match status" value="1"/>
</dbReference>
<dbReference type="Proteomes" id="UP000593601">
    <property type="component" value="Chromosome"/>
</dbReference>
<accession>A0A7M2REP6</accession>
<organism evidence="5 6">
    <name type="scientific">Blautia liquoris</name>
    <dbReference type="NCBI Taxonomy" id="2779518"/>
    <lineage>
        <taxon>Bacteria</taxon>
        <taxon>Bacillati</taxon>
        <taxon>Bacillota</taxon>
        <taxon>Clostridia</taxon>
        <taxon>Lachnospirales</taxon>
        <taxon>Lachnospiraceae</taxon>
        <taxon>Blautia</taxon>
    </lineage>
</organism>
<gene>
    <name evidence="5" type="ORF">INP51_10455</name>
</gene>
<dbReference type="EMBL" id="CP063304">
    <property type="protein sequence ID" value="QOV18434.1"/>
    <property type="molecule type" value="Genomic_DNA"/>
</dbReference>
<evidence type="ECO:0000256" key="3">
    <source>
        <dbReference type="ARBA" id="ARBA00022840"/>
    </source>
</evidence>
<dbReference type="InterPro" id="IPR017871">
    <property type="entry name" value="ABC_transporter-like_CS"/>
</dbReference>
<dbReference type="PANTHER" id="PTHR42734:SF19">
    <property type="entry name" value="IRON COMPOUNDS ABC TRANSPORTER, ATP-BINDING PROTEIN"/>
    <property type="match status" value="1"/>
</dbReference>
<dbReference type="AlphaFoldDB" id="A0A7M2REP6"/>
<dbReference type="RefSeq" id="WP_193734796.1">
    <property type="nucleotide sequence ID" value="NZ_CP063304.1"/>
</dbReference>
<dbReference type="GO" id="GO:0005524">
    <property type="term" value="F:ATP binding"/>
    <property type="evidence" value="ECO:0007669"/>
    <property type="project" value="UniProtKB-KW"/>
</dbReference>
<dbReference type="InterPro" id="IPR027417">
    <property type="entry name" value="P-loop_NTPase"/>
</dbReference>
<dbReference type="SMART" id="SM00382">
    <property type="entry name" value="AAA"/>
    <property type="match status" value="1"/>
</dbReference>
<dbReference type="GO" id="GO:0016887">
    <property type="term" value="F:ATP hydrolysis activity"/>
    <property type="evidence" value="ECO:0007669"/>
    <property type="project" value="InterPro"/>
</dbReference>
<keyword evidence="1" id="KW-0813">Transport</keyword>
<dbReference type="InterPro" id="IPR003593">
    <property type="entry name" value="AAA+_ATPase"/>
</dbReference>
<dbReference type="Pfam" id="PF00005">
    <property type="entry name" value="ABC_tran"/>
    <property type="match status" value="1"/>
</dbReference>
<dbReference type="PROSITE" id="PS50893">
    <property type="entry name" value="ABC_TRANSPORTER_2"/>
    <property type="match status" value="1"/>
</dbReference>
<keyword evidence="3 5" id="KW-0067">ATP-binding</keyword>
<dbReference type="Gene3D" id="3.40.50.300">
    <property type="entry name" value="P-loop containing nucleotide triphosphate hydrolases"/>
    <property type="match status" value="1"/>
</dbReference>